<dbReference type="SUPFAM" id="SSF51445">
    <property type="entry name" value="(Trans)glycosidases"/>
    <property type="match status" value="1"/>
</dbReference>
<dbReference type="EMBL" id="SOCE01000001">
    <property type="protein sequence ID" value="TDU87640.1"/>
    <property type="molecule type" value="Genomic_DNA"/>
</dbReference>
<dbReference type="InterPro" id="IPR001764">
    <property type="entry name" value="Glyco_hydro_3_N"/>
</dbReference>
<dbReference type="InterPro" id="IPR017853">
    <property type="entry name" value="GH"/>
</dbReference>
<dbReference type="FunFam" id="3.40.50.1700:FF:000009">
    <property type="entry name" value="Periplasmic beta-glucosidase"/>
    <property type="match status" value="1"/>
</dbReference>
<evidence type="ECO:0000313" key="8">
    <source>
        <dbReference type="Proteomes" id="UP000295151"/>
    </source>
</evidence>
<dbReference type="PRINTS" id="PR00133">
    <property type="entry name" value="GLHYDRLASE3"/>
</dbReference>
<name>A0A4R7T6V8_9ACTN</name>
<evidence type="ECO:0000256" key="3">
    <source>
        <dbReference type="ARBA" id="ARBA00058905"/>
    </source>
</evidence>
<dbReference type="Gene3D" id="3.40.50.1700">
    <property type="entry name" value="Glycoside hydrolase family 3 C-terminal domain"/>
    <property type="match status" value="1"/>
</dbReference>
<comment type="similarity">
    <text evidence="1">Belongs to the glycosyl hydrolase 3 family.</text>
</comment>
<dbReference type="PANTHER" id="PTHR30620:SF123">
    <property type="entry name" value="BETA-XYLOSIDASE"/>
    <property type="match status" value="1"/>
</dbReference>
<dbReference type="SUPFAM" id="SSF52279">
    <property type="entry name" value="Beta-D-glucan exohydrolase, C-terminal domain"/>
    <property type="match status" value="1"/>
</dbReference>
<accession>A0A4R7T6V8</accession>
<dbReference type="GO" id="GO:0009251">
    <property type="term" value="P:glucan catabolic process"/>
    <property type="evidence" value="ECO:0007669"/>
    <property type="project" value="TreeGrafter"/>
</dbReference>
<dbReference type="Pfam" id="PF14310">
    <property type="entry name" value="Fn3-like"/>
    <property type="match status" value="1"/>
</dbReference>
<dbReference type="InterPro" id="IPR006311">
    <property type="entry name" value="TAT_signal"/>
</dbReference>
<evidence type="ECO:0000313" key="7">
    <source>
        <dbReference type="EMBL" id="TDU87640.1"/>
    </source>
</evidence>
<dbReference type="PANTHER" id="PTHR30620">
    <property type="entry name" value="PERIPLASMIC BETA-GLUCOSIDASE-RELATED"/>
    <property type="match status" value="1"/>
</dbReference>
<keyword evidence="5" id="KW-0732">Signal</keyword>
<dbReference type="InterPro" id="IPR036881">
    <property type="entry name" value="Glyco_hydro_3_C_sf"/>
</dbReference>
<feature type="signal peptide" evidence="5">
    <location>
        <begin position="1"/>
        <end position="29"/>
    </location>
</feature>
<gene>
    <name evidence="7" type="ORF">EV138_1165</name>
</gene>
<dbReference type="SMART" id="SM01217">
    <property type="entry name" value="Fn3_like"/>
    <property type="match status" value="1"/>
</dbReference>
<sequence>MPPSLSRRGFVASSLAVVAAAGGAEGAQAARSSNPLPHGVDAARIKQLLSRMSLADKIAQVNIPLVLPQFLHGDDSTDPTGTPANQEKYVRGGVQVGRLKLGPGGGFFGLVNESVFGSFPLPDAKTPREQALRHNALQKIALGTELGIPLLQVSEGTHGSVGPGSTVFPEGLGLGATWNPALIGEVYSVVATEARAVGIHAVSTVMAELTRDPRYGRAIWSFSEDPWLTSQYVASLVPALQGDDLRADDAVIASLCTFPLESPNIGGLEGSAVELGERELRSVHLPPWRAGFSAGALMTEASEQVIDGISVHGSPKYLTGLLREELGFAGAVIGIGFDGLTRDRVAADDVEAGALALKAGLDINVGWRDAYLQSLKTAIDRGLVSERLLDRAVTRVLALKQVLGLFDHPYVDAERAQRIVNQPSHRAIAARVARESMVLLRNEGGLLPIKPGVRRLAVIGPNADDAQNLLGDYAAAPQLHDVPSILAGIRAVAGSRSISYAKGCEVTGDDRSGFAAAVKAAKQSELAIVVLGEETKGGYLGARTNGELADVSSLDLSGVQQELLEAVSATGTPVVLVLVNGRALSVRWAAEHVPATLEAWLPGEQGGQAVADVLFGVAEPGGRLPVTFPRSVGQLPMYYNQKGSRFHSEGYVDLPGSPLYPFGFGLSYTTFSWGKPQLTTARINRSAQTEVQVEVTNSGKRAGTEVVQLYVTDVTASVALPEIQLKGAQMVTLEPGAKATVRLVVRAEDLALVNAAGSLVVEPGDFDLHVGTSSTSFAATLRLTVR</sequence>
<dbReference type="InterPro" id="IPR026891">
    <property type="entry name" value="Fn3-like"/>
</dbReference>
<feature type="chain" id="PRO_5020685375" description="Exo-alpha-(1-&gt;6)-L-arabinopyranosidase" evidence="5">
    <location>
        <begin position="30"/>
        <end position="786"/>
    </location>
</feature>
<dbReference type="Gene3D" id="3.20.20.300">
    <property type="entry name" value="Glycoside hydrolase, family 3, N-terminal domain"/>
    <property type="match status" value="1"/>
</dbReference>
<keyword evidence="2" id="KW-0378">Hydrolase</keyword>
<dbReference type="Gene3D" id="2.60.40.10">
    <property type="entry name" value="Immunoglobulins"/>
    <property type="match status" value="1"/>
</dbReference>
<organism evidence="7 8">
    <name type="scientific">Kribbella voronezhensis</name>
    <dbReference type="NCBI Taxonomy" id="2512212"/>
    <lineage>
        <taxon>Bacteria</taxon>
        <taxon>Bacillati</taxon>
        <taxon>Actinomycetota</taxon>
        <taxon>Actinomycetes</taxon>
        <taxon>Propionibacteriales</taxon>
        <taxon>Kribbellaceae</taxon>
        <taxon>Kribbella</taxon>
    </lineage>
</organism>
<dbReference type="Pfam" id="PF00933">
    <property type="entry name" value="Glyco_hydro_3"/>
    <property type="match status" value="1"/>
</dbReference>
<evidence type="ECO:0000256" key="5">
    <source>
        <dbReference type="SAM" id="SignalP"/>
    </source>
</evidence>
<dbReference type="AlphaFoldDB" id="A0A4R7T6V8"/>
<dbReference type="Proteomes" id="UP000295151">
    <property type="component" value="Unassembled WGS sequence"/>
</dbReference>
<comment type="function">
    <text evidence="3">Catalyzes the hydrolysis of a non-reducing terminal alpha-L-arabinopyranosidic linkage in ginsenoside Rb2 (alpha-L-arabinopyranosyl-(1-&gt;6)-alpha-D-glucopyranosyl) to release alpha-D-glucopyranosyl (Rd). It is not able to hydrolyze alpha-L-arabinofuranosyl-(1-&gt;6)-alpha-D-glucopyranosyl (Rc).</text>
</comment>
<dbReference type="OrthoDB" id="9803863at2"/>
<dbReference type="Pfam" id="PF01915">
    <property type="entry name" value="Glyco_hydro_3_C"/>
    <property type="match status" value="1"/>
</dbReference>
<protein>
    <recommendedName>
        <fullName evidence="4">Exo-alpha-(1-&gt;6)-L-arabinopyranosidase</fullName>
    </recommendedName>
</protein>
<reference evidence="7 8" key="1">
    <citation type="submission" date="2019-03" db="EMBL/GenBank/DDBJ databases">
        <title>Genomic Encyclopedia of Type Strains, Phase III (KMG-III): the genomes of soil and plant-associated and newly described type strains.</title>
        <authorList>
            <person name="Whitman W."/>
        </authorList>
    </citation>
    <scope>NUCLEOTIDE SEQUENCE [LARGE SCALE GENOMIC DNA]</scope>
    <source>
        <strain evidence="7 8">VKM Ac-2575</strain>
    </source>
</reference>
<keyword evidence="8" id="KW-1185">Reference proteome</keyword>
<evidence type="ECO:0000259" key="6">
    <source>
        <dbReference type="SMART" id="SM01217"/>
    </source>
</evidence>
<evidence type="ECO:0000256" key="2">
    <source>
        <dbReference type="ARBA" id="ARBA00022801"/>
    </source>
</evidence>
<dbReference type="InterPro" id="IPR051915">
    <property type="entry name" value="Cellulose_Degrad_GH3"/>
</dbReference>
<dbReference type="InterPro" id="IPR036962">
    <property type="entry name" value="Glyco_hydro_3_N_sf"/>
</dbReference>
<dbReference type="RefSeq" id="WP_133977379.1">
    <property type="nucleotide sequence ID" value="NZ_SOCE01000001.1"/>
</dbReference>
<dbReference type="FunFam" id="2.60.40.10:FF:000495">
    <property type="entry name" value="Periplasmic beta-glucosidase"/>
    <property type="match status" value="1"/>
</dbReference>
<comment type="caution">
    <text evidence="7">The sequence shown here is derived from an EMBL/GenBank/DDBJ whole genome shotgun (WGS) entry which is preliminary data.</text>
</comment>
<evidence type="ECO:0000256" key="4">
    <source>
        <dbReference type="ARBA" id="ARBA00074219"/>
    </source>
</evidence>
<dbReference type="GO" id="GO:0008422">
    <property type="term" value="F:beta-glucosidase activity"/>
    <property type="evidence" value="ECO:0007669"/>
    <property type="project" value="UniProtKB-ARBA"/>
</dbReference>
<feature type="domain" description="Fibronectin type III-like" evidence="6">
    <location>
        <begin position="705"/>
        <end position="774"/>
    </location>
</feature>
<dbReference type="InterPro" id="IPR002772">
    <property type="entry name" value="Glyco_hydro_3_C"/>
</dbReference>
<evidence type="ECO:0000256" key="1">
    <source>
        <dbReference type="ARBA" id="ARBA00005336"/>
    </source>
</evidence>
<dbReference type="PROSITE" id="PS51318">
    <property type="entry name" value="TAT"/>
    <property type="match status" value="1"/>
</dbReference>
<dbReference type="InterPro" id="IPR013783">
    <property type="entry name" value="Ig-like_fold"/>
</dbReference>
<proteinExistence type="inferred from homology"/>